<gene>
    <name evidence="2" type="ORF">TM5383_00371</name>
</gene>
<dbReference type="EMBL" id="CYSF01000002">
    <property type="protein sequence ID" value="CUH83187.1"/>
    <property type="molecule type" value="Genomic_DNA"/>
</dbReference>
<dbReference type="STRING" id="340021.TM5383_00371"/>
<feature type="region of interest" description="Disordered" evidence="1">
    <location>
        <begin position="203"/>
        <end position="236"/>
    </location>
</feature>
<accession>A0A0N7M1F8</accession>
<dbReference type="Proteomes" id="UP000051681">
    <property type="component" value="Unassembled WGS sequence"/>
</dbReference>
<evidence type="ECO:0000313" key="3">
    <source>
        <dbReference type="Proteomes" id="UP000051681"/>
    </source>
</evidence>
<dbReference type="InterPro" id="IPR009922">
    <property type="entry name" value="DUF1457"/>
</dbReference>
<protein>
    <submittedName>
        <fullName evidence="2">PAS domain protein</fullName>
    </submittedName>
</protein>
<feature type="compositionally biased region" description="Low complexity" evidence="1">
    <location>
        <begin position="225"/>
        <end position="236"/>
    </location>
</feature>
<dbReference type="AlphaFoldDB" id="A0A0N7M1F8"/>
<proteinExistence type="predicted"/>
<reference evidence="2 3" key="1">
    <citation type="submission" date="2015-09" db="EMBL/GenBank/DDBJ databases">
        <authorList>
            <consortium name="Swine Surveillance"/>
        </authorList>
    </citation>
    <scope>NUCLEOTIDE SEQUENCE [LARGE SCALE GENOMIC DNA]</scope>
    <source>
        <strain evidence="2 3">CECT 8383</strain>
    </source>
</reference>
<keyword evidence="3" id="KW-1185">Reference proteome</keyword>
<sequence>MEATGLTGNVLDMTPFLNTGRYAHLAEVEAYWHAKRPSGHLPARADLDPRGISGALDHCFIAERLDAGMFRLRLAGTVLNDLMGMEVRGMSPTALFAPHYEEQISALFEAVCARPAILQADVSATRGNVKPMLEGRLALWPLRDDDGFTTRLLGGLSYRGDIGRAPRALQVVSHRLRMLQVASALPAPVADSVQDPSEVPVITQDGPEETGFAEATTPFSPAPKGAVGRARSASRSAVGHLRLVSVADQPE</sequence>
<evidence type="ECO:0000256" key="1">
    <source>
        <dbReference type="SAM" id="MobiDB-lite"/>
    </source>
</evidence>
<evidence type="ECO:0000313" key="2">
    <source>
        <dbReference type="EMBL" id="CUH83187.1"/>
    </source>
</evidence>
<organism evidence="2 3">
    <name type="scientific">Thalassovita mediterranea</name>
    <dbReference type="NCBI Taxonomy" id="340021"/>
    <lineage>
        <taxon>Bacteria</taxon>
        <taxon>Pseudomonadati</taxon>
        <taxon>Pseudomonadota</taxon>
        <taxon>Alphaproteobacteria</taxon>
        <taxon>Rhodobacterales</taxon>
        <taxon>Roseobacteraceae</taxon>
        <taxon>Thalassovita</taxon>
    </lineage>
</organism>
<dbReference type="Pfam" id="PF07310">
    <property type="entry name" value="PAS_5"/>
    <property type="match status" value="1"/>
</dbReference>
<name>A0A0N7M1F8_9RHOB</name>